<evidence type="ECO:0000313" key="2">
    <source>
        <dbReference type="Proteomes" id="UP000231469"/>
    </source>
</evidence>
<name>A0A2M7VKU6_9BACT</name>
<sequence length="79" mass="9014">MFGGQTGNSRRSLSDNLCPQKQQKLTFSKGTTCLHFGQTKTFSLDIFPSFLVLKQKLIIVFNYCQYTIKNIFVNDDSPD</sequence>
<dbReference type="EMBL" id="PFPS01000025">
    <property type="protein sequence ID" value="PJA02475.1"/>
    <property type="molecule type" value="Genomic_DNA"/>
</dbReference>
<protein>
    <submittedName>
        <fullName evidence="1">Uncharacterized protein</fullName>
    </submittedName>
</protein>
<accession>A0A2M7VKU6</accession>
<reference evidence="2" key="1">
    <citation type="submission" date="2017-09" db="EMBL/GenBank/DDBJ databases">
        <title>Depth-based differentiation of microbial function through sediment-hosted aquifers and enrichment of novel symbionts in the deep terrestrial subsurface.</title>
        <authorList>
            <person name="Probst A.J."/>
            <person name="Ladd B."/>
            <person name="Jarett J.K."/>
            <person name="Geller-Mcgrath D.E."/>
            <person name="Sieber C.M.K."/>
            <person name="Emerson J.B."/>
            <person name="Anantharaman K."/>
            <person name="Thomas B.C."/>
            <person name="Malmstrom R."/>
            <person name="Stieglmeier M."/>
            <person name="Klingl A."/>
            <person name="Woyke T."/>
            <person name="Ryan C.M."/>
            <person name="Banfield J.F."/>
        </authorList>
    </citation>
    <scope>NUCLEOTIDE SEQUENCE [LARGE SCALE GENOMIC DNA]</scope>
</reference>
<comment type="caution">
    <text evidence="1">The sequence shown here is derived from an EMBL/GenBank/DDBJ whole genome shotgun (WGS) entry which is preliminary data.</text>
</comment>
<gene>
    <name evidence="1" type="ORF">COX73_00580</name>
</gene>
<dbReference type="AlphaFoldDB" id="A0A2M7VKU6"/>
<dbReference type="Proteomes" id="UP000231469">
    <property type="component" value="Unassembled WGS sequence"/>
</dbReference>
<evidence type="ECO:0000313" key="1">
    <source>
        <dbReference type="EMBL" id="PJA02475.1"/>
    </source>
</evidence>
<organism evidence="1 2">
    <name type="scientific">bacterium (Candidatus Gribaldobacteria) CG_4_10_14_0_2_um_filter_36_18</name>
    <dbReference type="NCBI Taxonomy" id="2014264"/>
    <lineage>
        <taxon>Bacteria</taxon>
        <taxon>Candidatus Gribaldobacteria</taxon>
    </lineage>
</organism>
<proteinExistence type="predicted"/>